<dbReference type="InParanoid" id="A0A165W170"/>
<dbReference type="InterPro" id="IPR037737">
    <property type="entry name" value="Srf1"/>
</dbReference>
<keyword evidence="2" id="KW-0812">Transmembrane</keyword>
<organism evidence="3 4">
    <name type="scientific">Neolentinus lepideus HHB14362 ss-1</name>
    <dbReference type="NCBI Taxonomy" id="1314782"/>
    <lineage>
        <taxon>Eukaryota</taxon>
        <taxon>Fungi</taxon>
        <taxon>Dikarya</taxon>
        <taxon>Basidiomycota</taxon>
        <taxon>Agaricomycotina</taxon>
        <taxon>Agaricomycetes</taxon>
        <taxon>Gloeophyllales</taxon>
        <taxon>Gloeophyllaceae</taxon>
        <taxon>Neolentinus</taxon>
    </lineage>
</organism>
<feature type="transmembrane region" description="Helical" evidence="2">
    <location>
        <begin position="284"/>
        <end position="305"/>
    </location>
</feature>
<dbReference type="EMBL" id="KV425551">
    <property type="protein sequence ID" value="KZT30507.1"/>
    <property type="molecule type" value="Genomic_DNA"/>
</dbReference>
<gene>
    <name evidence="3" type="ORF">NEOLEDRAFT_1153017</name>
</gene>
<dbReference type="AlphaFoldDB" id="A0A165W170"/>
<feature type="transmembrane region" description="Helical" evidence="2">
    <location>
        <begin position="326"/>
        <end position="348"/>
    </location>
</feature>
<feature type="region of interest" description="Disordered" evidence="1">
    <location>
        <begin position="145"/>
        <end position="167"/>
    </location>
</feature>
<feature type="compositionally biased region" description="Polar residues" evidence="1">
    <location>
        <begin position="10"/>
        <end position="25"/>
    </location>
</feature>
<dbReference type="PANTHER" id="PTHR36819:SF1">
    <property type="entry name" value="REGULATOR OF PHOSPHOLIPASE D SRF1"/>
    <property type="match status" value="1"/>
</dbReference>
<reference evidence="3 4" key="1">
    <citation type="journal article" date="2016" name="Mol. Biol. Evol.">
        <title>Comparative Genomics of Early-Diverging Mushroom-Forming Fungi Provides Insights into the Origins of Lignocellulose Decay Capabilities.</title>
        <authorList>
            <person name="Nagy L.G."/>
            <person name="Riley R."/>
            <person name="Tritt A."/>
            <person name="Adam C."/>
            <person name="Daum C."/>
            <person name="Floudas D."/>
            <person name="Sun H."/>
            <person name="Yadav J.S."/>
            <person name="Pangilinan J."/>
            <person name="Larsson K.H."/>
            <person name="Matsuura K."/>
            <person name="Barry K."/>
            <person name="Labutti K."/>
            <person name="Kuo R."/>
            <person name="Ohm R.A."/>
            <person name="Bhattacharya S.S."/>
            <person name="Shirouzu T."/>
            <person name="Yoshinaga Y."/>
            <person name="Martin F.M."/>
            <person name="Grigoriev I.V."/>
            <person name="Hibbett D.S."/>
        </authorList>
    </citation>
    <scope>NUCLEOTIDE SEQUENCE [LARGE SCALE GENOMIC DNA]</scope>
    <source>
        <strain evidence="3 4">HHB14362 ss-1</strain>
    </source>
</reference>
<dbReference type="Proteomes" id="UP000076761">
    <property type="component" value="Unassembled WGS sequence"/>
</dbReference>
<keyword evidence="2" id="KW-1133">Transmembrane helix</keyword>
<evidence type="ECO:0000256" key="1">
    <source>
        <dbReference type="SAM" id="MobiDB-lite"/>
    </source>
</evidence>
<name>A0A165W170_9AGAM</name>
<protein>
    <submittedName>
        <fullName evidence="3">Uncharacterized protein</fullName>
    </submittedName>
</protein>
<evidence type="ECO:0000256" key="2">
    <source>
        <dbReference type="SAM" id="Phobius"/>
    </source>
</evidence>
<feature type="compositionally biased region" description="Low complexity" evidence="1">
    <location>
        <begin position="75"/>
        <end position="88"/>
    </location>
</feature>
<sequence length="422" mass="46462">MTAPVDGRHSTTTASVSSLAKSQSVRSHRGITPSSTIKTVVTVPPWARDEPPSPHEDISLSPPVALGWTSESRPSDVASSHSSSADPSLAGPSRWWTFARPRSMDPQTVQEQDDIPSPKAEKTGLKLKDRSMSWLSPSNRWSHDGAIGFHREKDPTQPASSPHNKPDLQISLPPPSAPFTLAHNRTPGWNTPWTTPQISDGTLGANLYRRGLDRDDSDGSKANTSAWRRRKRKIRKFLLNNTYVPLLFRFINISFTTAALAVAIRIRILERDNNIMGVVGASPTLVVVFAPLTLVHVIIAIYAEYFSRPLGLWGTSSKLAHTLVDVVFICAWSAALALCFDNFFTSIIPCASSDSVSWYNTIPRPQGPLPDLGRHEGGIGDRICDDQLVLIILVGIGLIMYCNNLVISLYRIFEKVKYRPAL</sequence>
<feature type="compositionally biased region" description="Basic and acidic residues" evidence="1">
    <location>
        <begin position="47"/>
        <end position="58"/>
    </location>
</feature>
<dbReference type="GO" id="GO:0071944">
    <property type="term" value="C:cell periphery"/>
    <property type="evidence" value="ECO:0007669"/>
    <property type="project" value="TreeGrafter"/>
</dbReference>
<evidence type="ECO:0000313" key="4">
    <source>
        <dbReference type="Proteomes" id="UP000076761"/>
    </source>
</evidence>
<feature type="transmembrane region" description="Helical" evidence="2">
    <location>
        <begin position="238"/>
        <end position="264"/>
    </location>
</feature>
<keyword evidence="4" id="KW-1185">Reference proteome</keyword>
<dbReference type="GO" id="GO:0000324">
    <property type="term" value="C:fungal-type vacuole"/>
    <property type="evidence" value="ECO:0007669"/>
    <property type="project" value="TreeGrafter"/>
</dbReference>
<dbReference type="PANTHER" id="PTHR36819">
    <property type="entry name" value="REGULATOR OF PHOSPHOLIPASE D SRF1"/>
    <property type="match status" value="1"/>
</dbReference>
<feature type="region of interest" description="Disordered" evidence="1">
    <location>
        <begin position="1"/>
        <end position="125"/>
    </location>
</feature>
<feature type="transmembrane region" description="Helical" evidence="2">
    <location>
        <begin position="388"/>
        <end position="413"/>
    </location>
</feature>
<proteinExistence type="predicted"/>
<evidence type="ECO:0000313" key="3">
    <source>
        <dbReference type="EMBL" id="KZT30507.1"/>
    </source>
</evidence>
<keyword evidence="2" id="KW-0472">Membrane</keyword>
<dbReference type="OrthoDB" id="1436450at2759"/>
<accession>A0A165W170</accession>